<gene>
    <name evidence="6" type="ORF">B0H16DRAFT_1892932</name>
</gene>
<dbReference type="SUPFAM" id="SSF144232">
    <property type="entry name" value="HIT/MYND zinc finger-like"/>
    <property type="match status" value="1"/>
</dbReference>
<reference evidence="6" key="1">
    <citation type="submission" date="2023-03" db="EMBL/GenBank/DDBJ databases">
        <title>Massive genome expansion in bonnet fungi (Mycena s.s.) driven by repeated elements and novel gene families across ecological guilds.</title>
        <authorList>
            <consortium name="Lawrence Berkeley National Laboratory"/>
            <person name="Harder C.B."/>
            <person name="Miyauchi S."/>
            <person name="Viragh M."/>
            <person name="Kuo A."/>
            <person name="Thoen E."/>
            <person name="Andreopoulos B."/>
            <person name="Lu D."/>
            <person name="Skrede I."/>
            <person name="Drula E."/>
            <person name="Henrissat B."/>
            <person name="Morin E."/>
            <person name="Kohler A."/>
            <person name="Barry K."/>
            <person name="LaButti K."/>
            <person name="Morin E."/>
            <person name="Salamov A."/>
            <person name="Lipzen A."/>
            <person name="Mereny Z."/>
            <person name="Hegedus B."/>
            <person name="Baldrian P."/>
            <person name="Stursova M."/>
            <person name="Weitz H."/>
            <person name="Taylor A."/>
            <person name="Grigoriev I.V."/>
            <person name="Nagy L.G."/>
            <person name="Martin F."/>
            <person name="Kauserud H."/>
        </authorList>
    </citation>
    <scope>NUCLEOTIDE SEQUENCE</scope>
    <source>
        <strain evidence="6">CBHHK182m</strain>
    </source>
</reference>
<evidence type="ECO:0000256" key="1">
    <source>
        <dbReference type="ARBA" id="ARBA00022723"/>
    </source>
</evidence>
<dbReference type="Pfam" id="PF01753">
    <property type="entry name" value="zf-MYND"/>
    <property type="match status" value="1"/>
</dbReference>
<dbReference type="EMBL" id="JARKIB010000141">
    <property type="protein sequence ID" value="KAJ7733016.1"/>
    <property type="molecule type" value="Genomic_DNA"/>
</dbReference>
<keyword evidence="7" id="KW-1185">Reference proteome</keyword>
<protein>
    <recommendedName>
        <fullName evidence="5">MYND-type domain-containing protein</fullName>
    </recommendedName>
</protein>
<keyword evidence="2 4" id="KW-0863">Zinc-finger</keyword>
<dbReference type="InterPro" id="IPR002893">
    <property type="entry name" value="Znf_MYND"/>
</dbReference>
<dbReference type="Proteomes" id="UP001215598">
    <property type="component" value="Unassembled WGS sequence"/>
</dbReference>
<evidence type="ECO:0000256" key="2">
    <source>
        <dbReference type="ARBA" id="ARBA00022771"/>
    </source>
</evidence>
<evidence type="ECO:0000259" key="5">
    <source>
        <dbReference type="PROSITE" id="PS50865"/>
    </source>
</evidence>
<accession>A0AAD7I1Q8</accession>
<evidence type="ECO:0000313" key="7">
    <source>
        <dbReference type="Proteomes" id="UP001215598"/>
    </source>
</evidence>
<keyword evidence="1" id="KW-0479">Metal-binding</keyword>
<keyword evidence="3" id="KW-0862">Zinc</keyword>
<name>A0AAD7I1Q8_9AGAR</name>
<dbReference type="Gene3D" id="6.10.140.2220">
    <property type="match status" value="1"/>
</dbReference>
<proteinExistence type="predicted"/>
<dbReference type="GO" id="GO:0008270">
    <property type="term" value="F:zinc ion binding"/>
    <property type="evidence" value="ECO:0007669"/>
    <property type="project" value="UniProtKB-KW"/>
</dbReference>
<organism evidence="6 7">
    <name type="scientific">Mycena metata</name>
    <dbReference type="NCBI Taxonomy" id="1033252"/>
    <lineage>
        <taxon>Eukaryota</taxon>
        <taxon>Fungi</taxon>
        <taxon>Dikarya</taxon>
        <taxon>Basidiomycota</taxon>
        <taxon>Agaricomycotina</taxon>
        <taxon>Agaricomycetes</taxon>
        <taxon>Agaricomycetidae</taxon>
        <taxon>Agaricales</taxon>
        <taxon>Marasmiineae</taxon>
        <taxon>Mycenaceae</taxon>
        <taxon>Mycena</taxon>
    </lineage>
</organism>
<dbReference type="AlphaFoldDB" id="A0AAD7I1Q8"/>
<comment type="caution">
    <text evidence="6">The sequence shown here is derived from an EMBL/GenBank/DDBJ whole genome shotgun (WGS) entry which is preliminary data.</text>
</comment>
<evidence type="ECO:0000256" key="3">
    <source>
        <dbReference type="ARBA" id="ARBA00022833"/>
    </source>
</evidence>
<evidence type="ECO:0000313" key="6">
    <source>
        <dbReference type="EMBL" id="KAJ7733016.1"/>
    </source>
</evidence>
<evidence type="ECO:0000256" key="4">
    <source>
        <dbReference type="PROSITE-ProRule" id="PRU00134"/>
    </source>
</evidence>
<sequence length="510" mass="57503">MLHPWCLQDDDETEAELCQIFATTISSIYGHQEGNASCPPDPVIRTVVESTVGVQGLVMRAWVNSLLRRDFIAMHPSSLFMMRVASVQLDECVDGAGGTYWHLASFIVKLLCFISADPPAAQIHCAGALVLIAHMIRDQELLLTLLECGFFGALTKMLNAALDEDIDYDVEHDLERIIDILLLIYWSTPKVERWMAEGLEAKLLPALISITQRKQSYSAHKLIHAVSTSLVHYRVASRIETHLAEILPVLQRLIATGQKDKISENVGEFLAWGADRAKFIERFHAHRYVSRQACDNMKCGIILTRAQVRRCSQCRKRYYCSTVCQMIDWREDKHRTVCKNLRNVNPDYGSPIERSFMLALYESDFQAQKAALFRRQVMFIYENPGADFCCIYDYKSVPPTFGVYTLDNLPCTDPLWADSIARAHRSGGRMEMHLINPPDGTIEDVVDGRSGRGRIVPLRSSRADILVGIRAIARSLPPGVSDVNTLGGEIEEKVARLMKVTHDVVQVHCR</sequence>
<dbReference type="PROSITE" id="PS50865">
    <property type="entry name" value="ZF_MYND_2"/>
    <property type="match status" value="1"/>
</dbReference>
<feature type="domain" description="MYND-type" evidence="5">
    <location>
        <begin position="296"/>
        <end position="338"/>
    </location>
</feature>